<name>A0A0F9HSW9_9ZZZZ</name>
<keyword evidence="2" id="KW-0808">Transferase</keyword>
<evidence type="ECO:0000256" key="2">
    <source>
        <dbReference type="ARBA" id="ARBA00022679"/>
    </source>
</evidence>
<dbReference type="InterPro" id="IPR029063">
    <property type="entry name" value="SAM-dependent_MTases_sf"/>
</dbReference>
<dbReference type="AlphaFoldDB" id="A0A0F9HSW9"/>
<sequence>MDLPDKSFKLVVFDPPHLKSLENNSWVKVKYGCLDSDTWKSDILKGFNECWRVLDDYGTLIFKWSKSNDNRRRRDVSIENILKILPVRPLFGHPSGSKINTIWMCFMKIPNTNISSGDQSTDPNVHVAPCTPAGVQRPDKIKKGHIKMNIVELFCGSGTLSKEFEESGHNIFSIDIRKRKGVCEPSLRKNIMLVTLRDIPFENVDIVWASPPCDVFSKASGGFHWTKSGDPKTKKCEEHLTLLKKTLKLIERINPRYFFIENPDGKMKYQKELVNFLIRNNGKTIRLNYRDYGFSSLKPTTIFTNALDYFGKNVPDSFTEKNVVVLDNLTKCQKQTIPKALAKEIREYCEIHAR</sequence>
<dbReference type="GO" id="GO:0032259">
    <property type="term" value="P:methylation"/>
    <property type="evidence" value="ECO:0007669"/>
    <property type="project" value="UniProtKB-KW"/>
</dbReference>
<dbReference type="Gene3D" id="3.40.50.150">
    <property type="entry name" value="Vaccinia Virus protein VP39"/>
    <property type="match status" value="2"/>
</dbReference>
<gene>
    <name evidence="3" type="ORF">LCGC14_2026850</name>
</gene>
<protein>
    <recommendedName>
        <fullName evidence="4">DNA (cytosine-5-)-methyltransferase</fullName>
    </recommendedName>
</protein>
<keyword evidence="1" id="KW-0489">Methyltransferase</keyword>
<reference evidence="3" key="1">
    <citation type="journal article" date="2015" name="Nature">
        <title>Complex archaea that bridge the gap between prokaryotes and eukaryotes.</title>
        <authorList>
            <person name="Spang A."/>
            <person name="Saw J.H."/>
            <person name="Jorgensen S.L."/>
            <person name="Zaremba-Niedzwiedzka K."/>
            <person name="Martijn J."/>
            <person name="Lind A.E."/>
            <person name="van Eijk R."/>
            <person name="Schleper C."/>
            <person name="Guy L."/>
            <person name="Ettema T.J."/>
        </authorList>
    </citation>
    <scope>NUCLEOTIDE SEQUENCE</scope>
</reference>
<proteinExistence type="predicted"/>
<comment type="caution">
    <text evidence="3">The sequence shown here is derived from an EMBL/GenBank/DDBJ whole genome shotgun (WGS) entry which is preliminary data.</text>
</comment>
<dbReference type="SUPFAM" id="SSF53335">
    <property type="entry name" value="S-adenosyl-L-methionine-dependent methyltransferases"/>
    <property type="match status" value="2"/>
</dbReference>
<organism evidence="3">
    <name type="scientific">marine sediment metagenome</name>
    <dbReference type="NCBI Taxonomy" id="412755"/>
    <lineage>
        <taxon>unclassified sequences</taxon>
        <taxon>metagenomes</taxon>
        <taxon>ecological metagenomes</taxon>
    </lineage>
</organism>
<accession>A0A0F9HSW9</accession>
<dbReference type="Pfam" id="PF00145">
    <property type="entry name" value="DNA_methylase"/>
    <property type="match status" value="1"/>
</dbReference>
<evidence type="ECO:0000313" key="3">
    <source>
        <dbReference type="EMBL" id="KKL78237.1"/>
    </source>
</evidence>
<dbReference type="GO" id="GO:0008168">
    <property type="term" value="F:methyltransferase activity"/>
    <property type="evidence" value="ECO:0007669"/>
    <property type="project" value="UniProtKB-KW"/>
</dbReference>
<dbReference type="InterPro" id="IPR001525">
    <property type="entry name" value="C5_MeTfrase"/>
</dbReference>
<evidence type="ECO:0008006" key="4">
    <source>
        <dbReference type="Google" id="ProtNLM"/>
    </source>
</evidence>
<dbReference type="EMBL" id="LAZR01023522">
    <property type="protein sequence ID" value="KKL78237.1"/>
    <property type="molecule type" value="Genomic_DNA"/>
</dbReference>
<evidence type="ECO:0000256" key="1">
    <source>
        <dbReference type="ARBA" id="ARBA00022603"/>
    </source>
</evidence>